<dbReference type="PANTHER" id="PTHR33790">
    <property type="entry name" value="OS05G0344200 PROTEIN"/>
    <property type="match status" value="1"/>
</dbReference>
<gene>
    <name evidence="1" type="ORF">EJB05_47504</name>
</gene>
<dbReference type="Gramene" id="TVU07448">
    <property type="protein sequence ID" value="TVU07448"/>
    <property type="gene ID" value="EJB05_47504"/>
</dbReference>
<dbReference type="EMBL" id="RWGY01000045">
    <property type="protein sequence ID" value="TVU07448.1"/>
    <property type="molecule type" value="Genomic_DNA"/>
</dbReference>
<evidence type="ECO:0000313" key="2">
    <source>
        <dbReference type="Proteomes" id="UP000324897"/>
    </source>
</evidence>
<dbReference type="Pfam" id="PF07145">
    <property type="entry name" value="PAM2"/>
    <property type="match status" value="1"/>
</dbReference>
<dbReference type="AlphaFoldDB" id="A0A5J9T8Z8"/>
<keyword evidence="2" id="KW-1185">Reference proteome</keyword>
<dbReference type="InterPro" id="IPR009818">
    <property type="entry name" value="PAM2_motif"/>
</dbReference>
<dbReference type="OrthoDB" id="628205at2759"/>
<sequence length="168" mass="18693">MSATAVSSSLNPNAPLFIPSAYLQVEDFSPQWWDLVTTTAWFRDHWSCEHSHLDDMADELDAAALLPDDDDLFVEDDQSPAVQAAPAAPLKTDALLKALASPKGDDAPRGFCEKPRHAEKPCVHQTQDMLVSVDYLWSHRSSIFHFLVVLMSMWGKLHSLEGRCRGGM</sequence>
<accession>A0A5J9T8Z8</accession>
<reference evidence="1 2" key="1">
    <citation type="journal article" date="2019" name="Sci. Rep.">
        <title>A high-quality genome of Eragrostis curvula grass provides insights into Poaceae evolution and supports new strategies to enhance forage quality.</title>
        <authorList>
            <person name="Carballo J."/>
            <person name="Santos B.A.C.M."/>
            <person name="Zappacosta D."/>
            <person name="Garbus I."/>
            <person name="Selva J.P."/>
            <person name="Gallo C.A."/>
            <person name="Diaz A."/>
            <person name="Albertini E."/>
            <person name="Caccamo M."/>
            <person name="Echenique V."/>
        </authorList>
    </citation>
    <scope>NUCLEOTIDE SEQUENCE [LARGE SCALE GENOMIC DNA]</scope>
    <source>
        <strain evidence="2">cv. Victoria</strain>
        <tissue evidence="1">Leaf</tissue>
    </source>
</reference>
<protein>
    <submittedName>
        <fullName evidence="1">Uncharacterized protein</fullName>
    </submittedName>
</protein>
<evidence type="ECO:0000313" key="1">
    <source>
        <dbReference type="EMBL" id="TVU07448.1"/>
    </source>
</evidence>
<proteinExistence type="predicted"/>
<organism evidence="1 2">
    <name type="scientific">Eragrostis curvula</name>
    <name type="common">weeping love grass</name>
    <dbReference type="NCBI Taxonomy" id="38414"/>
    <lineage>
        <taxon>Eukaryota</taxon>
        <taxon>Viridiplantae</taxon>
        <taxon>Streptophyta</taxon>
        <taxon>Embryophyta</taxon>
        <taxon>Tracheophyta</taxon>
        <taxon>Spermatophyta</taxon>
        <taxon>Magnoliopsida</taxon>
        <taxon>Liliopsida</taxon>
        <taxon>Poales</taxon>
        <taxon>Poaceae</taxon>
        <taxon>PACMAD clade</taxon>
        <taxon>Chloridoideae</taxon>
        <taxon>Eragrostideae</taxon>
        <taxon>Eragrostidinae</taxon>
        <taxon>Eragrostis</taxon>
    </lineage>
</organism>
<dbReference type="PANTHER" id="PTHR33790:SF2">
    <property type="entry name" value="17.7 KDA LOW TEMPERATURE INDUCED PROTEIN"/>
    <property type="match status" value="1"/>
</dbReference>
<name>A0A5J9T8Z8_9POAL</name>
<dbReference type="InterPro" id="IPR040414">
    <property type="entry name" value="CID1/CID2"/>
</dbReference>
<dbReference type="Proteomes" id="UP000324897">
    <property type="component" value="Unassembled WGS sequence"/>
</dbReference>
<feature type="non-terminal residue" evidence="1">
    <location>
        <position position="1"/>
    </location>
</feature>
<comment type="caution">
    <text evidence="1">The sequence shown here is derived from an EMBL/GenBank/DDBJ whole genome shotgun (WGS) entry which is preliminary data.</text>
</comment>